<evidence type="ECO:0000313" key="2">
    <source>
        <dbReference type="EMBL" id="CDF37697.1"/>
    </source>
</evidence>
<dbReference type="GeneID" id="17325284"/>
<dbReference type="AlphaFoldDB" id="R7QGQ2"/>
<gene>
    <name evidence="2" type="ORF">CHC_T00005946001</name>
</gene>
<reference evidence="3" key="1">
    <citation type="journal article" date="2013" name="Proc. Natl. Acad. Sci. U.S.A.">
        <title>Genome structure and metabolic features in the red seaweed Chondrus crispus shed light on evolution of the Archaeplastida.</title>
        <authorList>
            <person name="Collen J."/>
            <person name="Porcel B."/>
            <person name="Carre W."/>
            <person name="Ball S.G."/>
            <person name="Chaparro C."/>
            <person name="Tonon T."/>
            <person name="Barbeyron T."/>
            <person name="Michel G."/>
            <person name="Noel B."/>
            <person name="Valentin K."/>
            <person name="Elias M."/>
            <person name="Artiguenave F."/>
            <person name="Arun A."/>
            <person name="Aury J.M."/>
            <person name="Barbosa-Neto J.F."/>
            <person name="Bothwell J.H."/>
            <person name="Bouget F.Y."/>
            <person name="Brillet L."/>
            <person name="Cabello-Hurtado F."/>
            <person name="Capella-Gutierrez S."/>
            <person name="Charrier B."/>
            <person name="Cladiere L."/>
            <person name="Cock J.M."/>
            <person name="Coelho S.M."/>
            <person name="Colleoni C."/>
            <person name="Czjzek M."/>
            <person name="Da Silva C."/>
            <person name="Delage L."/>
            <person name="Denoeud F."/>
            <person name="Deschamps P."/>
            <person name="Dittami S.M."/>
            <person name="Gabaldon T."/>
            <person name="Gachon C.M."/>
            <person name="Groisillier A."/>
            <person name="Herve C."/>
            <person name="Jabbari K."/>
            <person name="Katinka M."/>
            <person name="Kloareg B."/>
            <person name="Kowalczyk N."/>
            <person name="Labadie K."/>
            <person name="Leblanc C."/>
            <person name="Lopez P.J."/>
            <person name="McLachlan D.H."/>
            <person name="Meslet-Cladiere L."/>
            <person name="Moustafa A."/>
            <person name="Nehr Z."/>
            <person name="Nyvall Collen P."/>
            <person name="Panaud O."/>
            <person name="Partensky F."/>
            <person name="Poulain J."/>
            <person name="Rensing S.A."/>
            <person name="Rousvoal S."/>
            <person name="Samson G."/>
            <person name="Symeonidi A."/>
            <person name="Weissenbach J."/>
            <person name="Zambounis A."/>
            <person name="Wincker P."/>
            <person name="Boyen C."/>
        </authorList>
    </citation>
    <scope>NUCLEOTIDE SEQUENCE [LARGE SCALE GENOMIC DNA]</scope>
    <source>
        <strain evidence="3">cv. Stackhouse</strain>
    </source>
</reference>
<dbReference type="RefSeq" id="XP_005717568.1">
    <property type="nucleotide sequence ID" value="XM_005717511.1"/>
</dbReference>
<keyword evidence="1" id="KW-0732">Signal</keyword>
<proteinExistence type="predicted"/>
<evidence type="ECO:0000313" key="3">
    <source>
        <dbReference type="Proteomes" id="UP000012073"/>
    </source>
</evidence>
<dbReference type="Gramene" id="CDF37697">
    <property type="protein sequence ID" value="CDF37697"/>
    <property type="gene ID" value="CHC_T00005946001"/>
</dbReference>
<organism evidence="2 3">
    <name type="scientific">Chondrus crispus</name>
    <name type="common">Carrageen Irish moss</name>
    <name type="synonym">Polymorpha crispa</name>
    <dbReference type="NCBI Taxonomy" id="2769"/>
    <lineage>
        <taxon>Eukaryota</taxon>
        <taxon>Rhodophyta</taxon>
        <taxon>Florideophyceae</taxon>
        <taxon>Rhodymeniophycidae</taxon>
        <taxon>Gigartinales</taxon>
        <taxon>Gigartinaceae</taxon>
        <taxon>Chondrus</taxon>
    </lineage>
</organism>
<dbReference type="EMBL" id="HG001861">
    <property type="protein sequence ID" value="CDF37697.1"/>
    <property type="molecule type" value="Genomic_DNA"/>
</dbReference>
<sequence>MKSIKQKLCLMLLLPLLPLRMASLAAGSTTHATYISTSLKMHDITRCTKRQTRVGSRDLKD</sequence>
<dbReference type="Proteomes" id="UP000012073">
    <property type="component" value="Unassembled WGS sequence"/>
</dbReference>
<evidence type="ECO:0000256" key="1">
    <source>
        <dbReference type="SAM" id="SignalP"/>
    </source>
</evidence>
<feature type="chain" id="PRO_5004442739" evidence="1">
    <location>
        <begin position="28"/>
        <end position="61"/>
    </location>
</feature>
<name>R7QGQ2_CHOCR</name>
<feature type="signal peptide" evidence="1">
    <location>
        <begin position="1"/>
        <end position="27"/>
    </location>
</feature>
<accession>R7QGQ2</accession>
<keyword evidence="3" id="KW-1185">Reference proteome</keyword>
<protein>
    <submittedName>
        <fullName evidence="2">Uncharacterized protein</fullName>
    </submittedName>
</protein>
<dbReference type="KEGG" id="ccp:CHC_T00005946001"/>